<proteinExistence type="predicted"/>
<reference evidence="2 3" key="1">
    <citation type="submission" date="2016-10" db="EMBL/GenBank/DDBJ databases">
        <authorList>
            <person name="de Groot N.N."/>
        </authorList>
    </citation>
    <scope>NUCLEOTIDE SEQUENCE [LARGE SCALE GENOMIC DNA]</scope>
    <source>
        <strain evidence="2 3">DSM 21668</strain>
    </source>
</reference>
<feature type="transmembrane region" description="Helical" evidence="1">
    <location>
        <begin position="191"/>
        <end position="218"/>
    </location>
</feature>
<keyword evidence="3" id="KW-1185">Reference proteome</keyword>
<dbReference type="AlphaFoldDB" id="A0A1G9MMY9"/>
<evidence type="ECO:0000313" key="2">
    <source>
        <dbReference type="EMBL" id="SDL75656.1"/>
    </source>
</evidence>
<keyword evidence="1" id="KW-0812">Transmembrane</keyword>
<feature type="transmembrane region" description="Helical" evidence="1">
    <location>
        <begin position="122"/>
        <end position="150"/>
    </location>
</feature>
<dbReference type="Proteomes" id="UP000198901">
    <property type="component" value="Unassembled WGS sequence"/>
</dbReference>
<protein>
    <recommendedName>
        <fullName evidence="4">Membrane domain of glycerophosphoryl diester phosphodiesterase</fullName>
    </recommendedName>
</protein>
<dbReference type="RefSeq" id="WP_093200363.1">
    <property type="nucleotide sequence ID" value="NZ_FNGS01000003.1"/>
</dbReference>
<organism evidence="2 3">
    <name type="scientific">Siphonobacter aquaeclarae</name>
    <dbReference type="NCBI Taxonomy" id="563176"/>
    <lineage>
        <taxon>Bacteria</taxon>
        <taxon>Pseudomonadati</taxon>
        <taxon>Bacteroidota</taxon>
        <taxon>Cytophagia</taxon>
        <taxon>Cytophagales</taxon>
        <taxon>Cytophagaceae</taxon>
        <taxon>Siphonobacter</taxon>
    </lineage>
</organism>
<feature type="transmembrane region" description="Helical" evidence="1">
    <location>
        <begin position="33"/>
        <end position="52"/>
    </location>
</feature>
<feature type="transmembrane region" description="Helical" evidence="1">
    <location>
        <begin position="230"/>
        <end position="254"/>
    </location>
</feature>
<evidence type="ECO:0000313" key="3">
    <source>
        <dbReference type="Proteomes" id="UP000198901"/>
    </source>
</evidence>
<accession>A0A1G9MMY9</accession>
<dbReference type="STRING" id="563176.SAMN04488090_1675"/>
<dbReference type="EMBL" id="FNGS01000003">
    <property type="protein sequence ID" value="SDL75656.1"/>
    <property type="molecule type" value="Genomic_DNA"/>
</dbReference>
<feature type="transmembrane region" description="Helical" evidence="1">
    <location>
        <begin position="78"/>
        <end position="101"/>
    </location>
</feature>
<name>A0A1G9MMY9_9BACT</name>
<keyword evidence="1" id="KW-0472">Membrane</keyword>
<evidence type="ECO:0000256" key="1">
    <source>
        <dbReference type="SAM" id="Phobius"/>
    </source>
</evidence>
<gene>
    <name evidence="2" type="ORF">SAMN04488090_1675</name>
</gene>
<dbReference type="OrthoDB" id="1049480at2"/>
<evidence type="ECO:0008006" key="4">
    <source>
        <dbReference type="Google" id="ProtNLM"/>
    </source>
</evidence>
<keyword evidence="1" id="KW-1133">Transmembrane helix</keyword>
<sequence length="289" mass="31990">MHPIQLREERNFSEVINATFQFTFRNLKTLGPILLYFAAPFSLIAGISVGLFQSQIFDFTTKINRGANPFNFLFSLEYFLSIVFSLMGGQVLSLVVSSYLVEYMDHDGPVEASAVWEHVKKYFLRSVVVGLLYGGSLILGLALCFLPVVYPFTVFSLAMTAMVREDLSASEALARSRDLVHLNWTEGISTFGLRIVMSVATSILGSILSVPMYLVMFLQGLKVVGENMQWALLLSSVIATTGTTVITSLANVALGFQYFSLVEKKEGIGLMNEIESIGQARPVRDEGEY</sequence>